<dbReference type="AlphaFoldDB" id="A0A4P7NK44"/>
<dbReference type="Proteomes" id="UP000294847">
    <property type="component" value="Chromosome 5"/>
</dbReference>
<gene>
    <name evidence="1" type="ORF">PoMZ_11325</name>
</gene>
<feature type="non-terminal residue" evidence="1">
    <location>
        <position position="74"/>
    </location>
</feature>
<dbReference type="EMBL" id="CP034208">
    <property type="protein sequence ID" value="QBZ62444.1"/>
    <property type="molecule type" value="Genomic_DNA"/>
</dbReference>
<reference evidence="1 2" key="1">
    <citation type="journal article" date="2019" name="Mol. Biol. Evol.">
        <title>Blast fungal genomes show frequent chromosomal changes, gene gains and losses, and effector gene turnover.</title>
        <authorList>
            <person name="Gomez Luciano L.B."/>
            <person name="Jason Tsai I."/>
            <person name="Chuma I."/>
            <person name="Tosa Y."/>
            <person name="Chen Y.H."/>
            <person name="Li J.Y."/>
            <person name="Li M.Y."/>
            <person name="Jade Lu M.Y."/>
            <person name="Nakayashiki H."/>
            <person name="Li W.H."/>
        </authorList>
    </citation>
    <scope>NUCLEOTIDE SEQUENCE [LARGE SCALE GENOMIC DNA]</scope>
    <source>
        <strain evidence="1">MZ5-1-6</strain>
    </source>
</reference>
<name>A0A4P7NK44_PYROR</name>
<evidence type="ECO:0000313" key="1">
    <source>
        <dbReference type="EMBL" id="QBZ62444.1"/>
    </source>
</evidence>
<accession>A0A4P7NK44</accession>
<sequence length="74" mass="7950">MDIASAAQWTGQGTKETDKKSMRHTYCGSCYVDGGRGACVIWAWVEFIVQHTSEPTSDTGTKGPFVHSLAGANL</sequence>
<proteinExistence type="predicted"/>
<protein>
    <submittedName>
        <fullName evidence="1">Uncharacterized protein</fullName>
    </submittedName>
</protein>
<evidence type="ECO:0000313" key="2">
    <source>
        <dbReference type="Proteomes" id="UP000294847"/>
    </source>
</evidence>
<organism evidence="1 2">
    <name type="scientific">Pyricularia oryzae</name>
    <name type="common">Rice blast fungus</name>
    <name type="synonym">Magnaporthe oryzae</name>
    <dbReference type="NCBI Taxonomy" id="318829"/>
    <lineage>
        <taxon>Eukaryota</taxon>
        <taxon>Fungi</taxon>
        <taxon>Dikarya</taxon>
        <taxon>Ascomycota</taxon>
        <taxon>Pezizomycotina</taxon>
        <taxon>Sordariomycetes</taxon>
        <taxon>Sordariomycetidae</taxon>
        <taxon>Magnaporthales</taxon>
        <taxon>Pyriculariaceae</taxon>
        <taxon>Pyricularia</taxon>
    </lineage>
</organism>